<organism evidence="2 3">
    <name type="scientific">Phytophthora oleae</name>
    <dbReference type="NCBI Taxonomy" id="2107226"/>
    <lineage>
        <taxon>Eukaryota</taxon>
        <taxon>Sar</taxon>
        <taxon>Stramenopiles</taxon>
        <taxon>Oomycota</taxon>
        <taxon>Peronosporomycetes</taxon>
        <taxon>Peronosporales</taxon>
        <taxon>Peronosporaceae</taxon>
        <taxon>Phytophthora</taxon>
    </lineage>
</organism>
<evidence type="ECO:0000256" key="1">
    <source>
        <dbReference type="SAM" id="Phobius"/>
    </source>
</evidence>
<comment type="caution">
    <text evidence="2">The sequence shown here is derived from an EMBL/GenBank/DDBJ whole genome shotgun (WGS) entry which is preliminary data.</text>
</comment>
<dbReference type="EMBL" id="JBIMZQ010000013">
    <property type="protein sequence ID" value="KAL3667589.1"/>
    <property type="molecule type" value="Genomic_DNA"/>
</dbReference>
<keyword evidence="1" id="KW-1133">Transmembrane helix</keyword>
<feature type="transmembrane region" description="Helical" evidence="1">
    <location>
        <begin position="99"/>
        <end position="117"/>
    </location>
</feature>
<feature type="transmembrane region" description="Helical" evidence="1">
    <location>
        <begin position="317"/>
        <end position="336"/>
    </location>
</feature>
<reference evidence="2 3" key="1">
    <citation type="submission" date="2024-09" db="EMBL/GenBank/DDBJ databases">
        <title>Genome sequencing and assembly of Phytophthora oleae, isolate VK10A, causative agent of rot of olive drupes.</title>
        <authorList>
            <person name="Conti Taguali S."/>
            <person name="Riolo M."/>
            <person name="La Spada F."/>
            <person name="Cacciola S.O."/>
            <person name="Dionisio G."/>
        </authorList>
    </citation>
    <scope>NUCLEOTIDE SEQUENCE [LARGE SCALE GENOMIC DNA]</scope>
    <source>
        <strain evidence="2 3">VK10A</strain>
    </source>
</reference>
<keyword evidence="1" id="KW-0472">Membrane</keyword>
<proteinExistence type="predicted"/>
<feature type="transmembrane region" description="Helical" evidence="1">
    <location>
        <begin position="6"/>
        <end position="26"/>
    </location>
</feature>
<feature type="transmembrane region" description="Helical" evidence="1">
    <location>
        <begin position="123"/>
        <end position="142"/>
    </location>
</feature>
<protein>
    <submittedName>
        <fullName evidence="2">Uncharacterized protein</fullName>
    </submittedName>
</protein>
<evidence type="ECO:0000313" key="2">
    <source>
        <dbReference type="EMBL" id="KAL3667589.1"/>
    </source>
</evidence>
<keyword evidence="3" id="KW-1185">Reference proteome</keyword>
<keyword evidence="1" id="KW-0812">Transmembrane</keyword>
<evidence type="ECO:0000313" key="3">
    <source>
        <dbReference type="Proteomes" id="UP001632037"/>
    </source>
</evidence>
<sequence>MTPAFMVLLIGSMLVILGPSTFRMMLAKRDHLQRFSNSVTVQVLMAVLYPAYQVLFKTVTGTHYELPVFLLLPVMKLILKNLVALYLKDLPDLIPENIIFTVHFFNAIYLATCMQSASSTFAIASVLVIDIVETGLAILGIYRSSTRIMIQLHGMLGPSSSPDTPDTLLDAAYKLCYYHDKFTKEERSQVQVHSCVPYQLSAEARTMLENLDKSTLNCGPILRRASNTQSVPAMQRIVSSVTDLPALRLLFSHQWGAKIQPIAPGQTINVKLVHTARNRNLLAVAAVPSVLHIVTLRSTLATLFTIECMVMAEYIEFVIPLLYGNYIIMMVHLPSAQYHTELAGVTAENVGLTVQTVAIYGLLELASFVLLVLLLRKSCGVKALYHLAFVLENHTLSVQSKIMGWMLLTLGFRIIHFGKRLQLRLTVHC</sequence>
<dbReference type="Proteomes" id="UP001632037">
    <property type="component" value="Unassembled WGS sequence"/>
</dbReference>
<name>A0ABD3FMN8_9STRA</name>
<feature type="transmembrane region" description="Helical" evidence="1">
    <location>
        <begin position="357"/>
        <end position="376"/>
    </location>
</feature>
<feature type="transmembrane region" description="Helical" evidence="1">
    <location>
        <begin position="38"/>
        <end position="56"/>
    </location>
</feature>
<gene>
    <name evidence="2" type="ORF">V7S43_007143</name>
</gene>
<accession>A0ABD3FMN8</accession>
<dbReference type="AlphaFoldDB" id="A0ABD3FMN8"/>
<feature type="transmembrane region" description="Helical" evidence="1">
    <location>
        <begin position="68"/>
        <end position="87"/>
    </location>
</feature>